<evidence type="ECO:0000256" key="14">
    <source>
        <dbReference type="PROSITE-ProRule" id="PRU10141"/>
    </source>
</evidence>
<sequence length="163" mass="18644">LQIAEEVIDEESQVNVGPSSQYVEVRSEVPGDRLQARSQGSSNQLKLSVGGEEDSPEEDDINQLRQSMHMWHLHEQESEEFVEEVFSEKGPKSHNGYLFGAKIGEGSYAKVKEVVDETTLVRRAVKIIKHSRLRKIQNGQENVERELRILNKVKHENVIRLIE</sequence>
<evidence type="ECO:0000256" key="8">
    <source>
        <dbReference type="ARBA" id="ARBA00022777"/>
    </source>
</evidence>
<dbReference type="Gene3D" id="3.30.200.20">
    <property type="entry name" value="Phosphorylase Kinase, domain 1"/>
    <property type="match status" value="1"/>
</dbReference>
<dbReference type="GO" id="GO:0046872">
    <property type="term" value="F:metal ion binding"/>
    <property type="evidence" value="ECO:0007669"/>
    <property type="project" value="UniProtKB-KW"/>
</dbReference>
<dbReference type="GO" id="GO:0005737">
    <property type="term" value="C:cytoplasm"/>
    <property type="evidence" value="ECO:0007669"/>
    <property type="project" value="TreeGrafter"/>
</dbReference>
<keyword evidence="4" id="KW-0723">Serine/threonine-protein kinase</keyword>
<comment type="cofactor">
    <cofactor evidence="2">
        <name>Mg(2+)</name>
        <dbReference type="ChEBI" id="CHEBI:18420"/>
    </cofactor>
</comment>
<dbReference type="OrthoDB" id="68483at2759"/>
<comment type="catalytic activity">
    <reaction evidence="13">
        <text>L-seryl-[protein] + ATP = O-phospho-L-seryl-[protein] + ADP + H(+)</text>
        <dbReference type="Rhea" id="RHEA:17989"/>
        <dbReference type="Rhea" id="RHEA-COMP:9863"/>
        <dbReference type="Rhea" id="RHEA-COMP:11604"/>
        <dbReference type="ChEBI" id="CHEBI:15378"/>
        <dbReference type="ChEBI" id="CHEBI:29999"/>
        <dbReference type="ChEBI" id="CHEBI:30616"/>
        <dbReference type="ChEBI" id="CHEBI:83421"/>
        <dbReference type="ChEBI" id="CHEBI:456216"/>
        <dbReference type="EC" id="2.7.11.1"/>
    </reaction>
</comment>
<keyword evidence="5" id="KW-0808">Transferase</keyword>
<keyword evidence="10" id="KW-0460">Magnesium</keyword>
<dbReference type="EMBL" id="KN787023">
    <property type="protein sequence ID" value="KIH43317.1"/>
    <property type="molecule type" value="Genomic_DNA"/>
</dbReference>
<feature type="compositionally biased region" description="Acidic residues" evidence="15">
    <location>
        <begin position="1"/>
        <end position="12"/>
    </location>
</feature>
<evidence type="ECO:0000256" key="9">
    <source>
        <dbReference type="ARBA" id="ARBA00022840"/>
    </source>
</evidence>
<dbReference type="PROSITE" id="PS50011">
    <property type="entry name" value="PROTEIN_KINASE_DOM"/>
    <property type="match status" value="1"/>
</dbReference>
<name>A0A0C2C144_9BILA</name>
<dbReference type="EC" id="2.7.11.1" evidence="3"/>
<organism evidence="17 18">
    <name type="scientific">Ancylostoma duodenale</name>
    <dbReference type="NCBI Taxonomy" id="51022"/>
    <lineage>
        <taxon>Eukaryota</taxon>
        <taxon>Metazoa</taxon>
        <taxon>Ecdysozoa</taxon>
        <taxon>Nematoda</taxon>
        <taxon>Chromadorea</taxon>
        <taxon>Rhabditida</taxon>
        <taxon>Rhabditina</taxon>
        <taxon>Rhabditomorpha</taxon>
        <taxon>Strongyloidea</taxon>
        <taxon>Ancylostomatidae</taxon>
        <taxon>Ancylostomatinae</taxon>
        <taxon>Ancylostoma</taxon>
    </lineage>
</organism>
<keyword evidence="6" id="KW-0479">Metal-binding</keyword>
<feature type="region of interest" description="Disordered" evidence="15">
    <location>
        <begin position="1"/>
        <end position="60"/>
    </location>
</feature>
<dbReference type="Proteomes" id="UP000054047">
    <property type="component" value="Unassembled WGS sequence"/>
</dbReference>
<dbReference type="GO" id="GO:0005524">
    <property type="term" value="F:ATP binding"/>
    <property type="evidence" value="ECO:0007669"/>
    <property type="project" value="UniProtKB-UniRule"/>
</dbReference>
<evidence type="ECO:0000256" key="4">
    <source>
        <dbReference type="ARBA" id="ARBA00022527"/>
    </source>
</evidence>
<evidence type="ECO:0000256" key="13">
    <source>
        <dbReference type="ARBA" id="ARBA00048679"/>
    </source>
</evidence>
<dbReference type="Pfam" id="PF00069">
    <property type="entry name" value="Pkinase"/>
    <property type="match status" value="1"/>
</dbReference>
<comment type="catalytic activity">
    <reaction evidence="12">
        <text>L-threonyl-[protein] + ATP = O-phospho-L-threonyl-[protein] + ADP + H(+)</text>
        <dbReference type="Rhea" id="RHEA:46608"/>
        <dbReference type="Rhea" id="RHEA-COMP:11060"/>
        <dbReference type="Rhea" id="RHEA-COMP:11605"/>
        <dbReference type="ChEBI" id="CHEBI:15378"/>
        <dbReference type="ChEBI" id="CHEBI:30013"/>
        <dbReference type="ChEBI" id="CHEBI:30616"/>
        <dbReference type="ChEBI" id="CHEBI:61977"/>
        <dbReference type="ChEBI" id="CHEBI:456216"/>
        <dbReference type="EC" id="2.7.11.1"/>
    </reaction>
</comment>
<dbReference type="PROSITE" id="PS00107">
    <property type="entry name" value="PROTEIN_KINASE_ATP"/>
    <property type="match status" value="1"/>
</dbReference>
<feature type="compositionally biased region" description="Polar residues" evidence="15">
    <location>
        <begin position="13"/>
        <end position="22"/>
    </location>
</feature>
<keyword evidence="8" id="KW-0418">Kinase</keyword>
<evidence type="ECO:0000256" key="12">
    <source>
        <dbReference type="ARBA" id="ARBA00047899"/>
    </source>
</evidence>
<evidence type="ECO:0000259" key="16">
    <source>
        <dbReference type="PROSITE" id="PS50011"/>
    </source>
</evidence>
<evidence type="ECO:0000256" key="3">
    <source>
        <dbReference type="ARBA" id="ARBA00012513"/>
    </source>
</evidence>
<evidence type="ECO:0000256" key="2">
    <source>
        <dbReference type="ARBA" id="ARBA00001946"/>
    </source>
</evidence>
<dbReference type="GO" id="GO:0004674">
    <property type="term" value="F:protein serine/threonine kinase activity"/>
    <property type="evidence" value="ECO:0007669"/>
    <property type="project" value="UniProtKB-KW"/>
</dbReference>
<feature type="non-terminal residue" evidence="17">
    <location>
        <position position="163"/>
    </location>
</feature>
<evidence type="ECO:0000256" key="11">
    <source>
        <dbReference type="ARBA" id="ARBA00023211"/>
    </source>
</evidence>
<keyword evidence="9 14" id="KW-0067">ATP-binding</keyword>
<keyword evidence="7 14" id="KW-0547">Nucleotide-binding</keyword>
<feature type="compositionally biased region" description="Polar residues" evidence="15">
    <location>
        <begin position="36"/>
        <end position="46"/>
    </location>
</feature>
<proteinExistence type="predicted"/>
<evidence type="ECO:0000313" key="17">
    <source>
        <dbReference type="EMBL" id="KIH43317.1"/>
    </source>
</evidence>
<dbReference type="SUPFAM" id="SSF56112">
    <property type="entry name" value="Protein kinase-like (PK-like)"/>
    <property type="match status" value="1"/>
</dbReference>
<feature type="non-terminal residue" evidence="17">
    <location>
        <position position="1"/>
    </location>
</feature>
<evidence type="ECO:0000313" key="18">
    <source>
        <dbReference type="Proteomes" id="UP000054047"/>
    </source>
</evidence>
<gene>
    <name evidence="17" type="ORF">ANCDUO_26680</name>
</gene>
<dbReference type="InterPro" id="IPR017441">
    <property type="entry name" value="Protein_kinase_ATP_BS"/>
</dbReference>
<evidence type="ECO:0000256" key="6">
    <source>
        <dbReference type="ARBA" id="ARBA00022723"/>
    </source>
</evidence>
<feature type="compositionally biased region" description="Basic and acidic residues" evidence="15">
    <location>
        <begin position="25"/>
        <end position="35"/>
    </location>
</feature>
<comment type="cofactor">
    <cofactor evidence="1">
        <name>Mn(2+)</name>
        <dbReference type="ChEBI" id="CHEBI:29035"/>
    </cofactor>
</comment>
<dbReference type="AlphaFoldDB" id="A0A0C2C144"/>
<evidence type="ECO:0000256" key="7">
    <source>
        <dbReference type="ARBA" id="ARBA00022741"/>
    </source>
</evidence>
<evidence type="ECO:0000256" key="10">
    <source>
        <dbReference type="ARBA" id="ARBA00022842"/>
    </source>
</evidence>
<dbReference type="PANTHER" id="PTHR24346:SF94">
    <property type="entry name" value="NON-SPECIFIC SERINE_THREONINE PROTEIN KINASE"/>
    <property type="match status" value="1"/>
</dbReference>
<feature type="domain" description="Protein kinase" evidence="16">
    <location>
        <begin position="97"/>
        <end position="163"/>
    </location>
</feature>
<feature type="compositionally biased region" description="Acidic residues" evidence="15">
    <location>
        <begin position="51"/>
        <end position="60"/>
    </location>
</feature>
<evidence type="ECO:0000256" key="15">
    <source>
        <dbReference type="SAM" id="MobiDB-lite"/>
    </source>
</evidence>
<accession>A0A0C2C144</accession>
<dbReference type="InterPro" id="IPR000719">
    <property type="entry name" value="Prot_kinase_dom"/>
</dbReference>
<evidence type="ECO:0000256" key="5">
    <source>
        <dbReference type="ARBA" id="ARBA00022679"/>
    </source>
</evidence>
<protein>
    <recommendedName>
        <fullName evidence="3">non-specific serine/threonine protein kinase</fullName>
        <ecNumber evidence="3">2.7.11.1</ecNumber>
    </recommendedName>
</protein>
<dbReference type="PANTHER" id="PTHR24346">
    <property type="entry name" value="MAP/MICROTUBULE AFFINITY-REGULATING KINASE"/>
    <property type="match status" value="1"/>
</dbReference>
<feature type="binding site" evidence="14">
    <location>
        <position position="126"/>
    </location>
    <ligand>
        <name>ATP</name>
        <dbReference type="ChEBI" id="CHEBI:30616"/>
    </ligand>
</feature>
<keyword evidence="18" id="KW-1185">Reference proteome</keyword>
<keyword evidence="11" id="KW-0464">Manganese</keyword>
<dbReference type="InterPro" id="IPR011009">
    <property type="entry name" value="Kinase-like_dom_sf"/>
</dbReference>
<dbReference type="GO" id="GO:0035556">
    <property type="term" value="P:intracellular signal transduction"/>
    <property type="evidence" value="ECO:0007669"/>
    <property type="project" value="TreeGrafter"/>
</dbReference>
<evidence type="ECO:0000256" key="1">
    <source>
        <dbReference type="ARBA" id="ARBA00001936"/>
    </source>
</evidence>
<reference evidence="17 18" key="1">
    <citation type="submission" date="2013-12" db="EMBL/GenBank/DDBJ databases">
        <title>Draft genome of the parsitic nematode Ancylostoma duodenale.</title>
        <authorList>
            <person name="Mitreva M."/>
        </authorList>
    </citation>
    <scope>NUCLEOTIDE SEQUENCE [LARGE SCALE GENOMIC DNA]</scope>
    <source>
        <strain evidence="17 18">Zhejiang</strain>
    </source>
</reference>